<dbReference type="PANTHER" id="PTHR31338:SF20">
    <property type="entry name" value="BET V I_MAJOR LATEX PROTEIN DOMAIN-CONTAINING PROTEIN"/>
    <property type="match status" value="1"/>
</dbReference>
<dbReference type="PANTHER" id="PTHR31338">
    <property type="entry name" value="POLYKETIDE CYCLASE/DEHYDRASE AND LIPID TRANSPORT SUPERFAMILY PROTEIN"/>
    <property type="match status" value="1"/>
</dbReference>
<protein>
    <recommendedName>
        <fullName evidence="2">Bet v I/Major latex protein domain-containing protein</fullName>
    </recommendedName>
</protein>
<dbReference type="SMART" id="SM01037">
    <property type="entry name" value="Bet_v_1"/>
    <property type="match status" value="1"/>
</dbReference>
<dbReference type="EMBL" id="OZ021741">
    <property type="protein sequence ID" value="CAK9326754.1"/>
    <property type="molecule type" value="Genomic_DNA"/>
</dbReference>
<accession>A0ABP0Z2J6</accession>
<dbReference type="InterPro" id="IPR000916">
    <property type="entry name" value="Bet_v_I/MLP"/>
</dbReference>
<keyword evidence="4" id="KW-1185">Reference proteome</keyword>
<evidence type="ECO:0000259" key="2">
    <source>
        <dbReference type="SMART" id="SM01037"/>
    </source>
</evidence>
<name>A0ABP0Z2J6_9ROSI</name>
<dbReference type="SUPFAM" id="SSF55961">
    <property type="entry name" value="Bet v1-like"/>
    <property type="match status" value="1"/>
</dbReference>
<evidence type="ECO:0000313" key="3">
    <source>
        <dbReference type="EMBL" id="CAK9326754.1"/>
    </source>
</evidence>
<dbReference type="Proteomes" id="UP001642487">
    <property type="component" value="Chromosome 7"/>
</dbReference>
<reference evidence="3 4" key="1">
    <citation type="submission" date="2024-03" db="EMBL/GenBank/DDBJ databases">
        <authorList>
            <person name="Gkanogiannis A."/>
            <person name="Becerra Lopez-Lavalle L."/>
        </authorList>
    </citation>
    <scope>NUCLEOTIDE SEQUENCE [LARGE SCALE GENOMIC DNA]</scope>
</reference>
<dbReference type="Pfam" id="PF00407">
    <property type="entry name" value="Bet_v_1"/>
    <property type="match status" value="1"/>
</dbReference>
<evidence type="ECO:0000313" key="4">
    <source>
        <dbReference type="Proteomes" id="UP001642487"/>
    </source>
</evidence>
<comment type="similarity">
    <text evidence="1">Belongs to the MLP family.</text>
</comment>
<dbReference type="Gene3D" id="3.30.530.20">
    <property type="match status" value="1"/>
</dbReference>
<organism evidence="3 4">
    <name type="scientific">Citrullus colocynthis</name>
    <name type="common">colocynth</name>
    <dbReference type="NCBI Taxonomy" id="252529"/>
    <lineage>
        <taxon>Eukaryota</taxon>
        <taxon>Viridiplantae</taxon>
        <taxon>Streptophyta</taxon>
        <taxon>Embryophyta</taxon>
        <taxon>Tracheophyta</taxon>
        <taxon>Spermatophyta</taxon>
        <taxon>Magnoliopsida</taxon>
        <taxon>eudicotyledons</taxon>
        <taxon>Gunneridae</taxon>
        <taxon>Pentapetalae</taxon>
        <taxon>rosids</taxon>
        <taxon>fabids</taxon>
        <taxon>Cucurbitales</taxon>
        <taxon>Cucurbitaceae</taxon>
        <taxon>Benincaseae</taxon>
        <taxon>Citrullus</taxon>
    </lineage>
</organism>
<dbReference type="InterPro" id="IPR023393">
    <property type="entry name" value="START-like_dom_sf"/>
</dbReference>
<proteinExistence type="inferred from homology"/>
<dbReference type="CDD" id="cd07816">
    <property type="entry name" value="Bet_v1-like"/>
    <property type="match status" value="1"/>
</dbReference>
<evidence type="ECO:0000256" key="1">
    <source>
        <dbReference type="ARBA" id="ARBA00038242"/>
    </source>
</evidence>
<gene>
    <name evidence="3" type="ORF">CITCOLO1_LOCUS19110</name>
</gene>
<sequence length="150" mass="17428">MSLVGKLVSQIDIKISADKYYKLFKHQPYHLPNVTSVFQNVEVHEGDWDNHGHGSIKIWHYTVDGKSEVFKEQVAFDDEKYAMTVIGLEGDVFNHYKSFKATYQVVPKGPKHSLAVLTLEYEKRHPDSPCPYKYIDLMNNVTKDIEFFLM</sequence>
<dbReference type="InterPro" id="IPR052006">
    <property type="entry name" value="MLP-like"/>
</dbReference>
<feature type="domain" description="Bet v I/Major latex protein" evidence="2">
    <location>
        <begin position="2"/>
        <end position="150"/>
    </location>
</feature>